<dbReference type="EC" id="5.1.3.1" evidence="7 10"/>
<dbReference type="InterPro" id="IPR011060">
    <property type="entry name" value="RibuloseP-bd_barrel"/>
</dbReference>
<evidence type="ECO:0000256" key="3">
    <source>
        <dbReference type="ARBA" id="ARBA00001941"/>
    </source>
</evidence>
<accession>A0ABN6MHH1</accession>
<feature type="binding site" evidence="10">
    <location>
        <position position="35"/>
    </location>
    <ligand>
        <name>a divalent metal cation</name>
        <dbReference type="ChEBI" id="CHEBI:60240"/>
    </ligand>
</feature>
<comment type="pathway">
    <text evidence="10">Carbohydrate degradation.</text>
</comment>
<comment type="function">
    <text evidence="10">Catalyzes the reversible epimerization of D-ribulose 5-phosphate to D-xylulose 5-phosphate.</text>
</comment>
<evidence type="ECO:0000256" key="2">
    <source>
        <dbReference type="ARBA" id="ARBA00001936"/>
    </source>
</evidence>
<name>A0ABN6MHH1_9ACTN</name>
<feature type="binding site" evidence="10">
    <location>
        <begin position="148"/>
        <end position="151"/>
    </location>
    <ligand>
        <name>substrate</name>
    </ligand>
</feature>
<dbReference type="SUPFAM" id="SSF51366">
    <property type="entry name" value="Ribulose-phoshate binding barrel"/>
    <property type="match status" value="1"/>
</dbReference>
<feature type="binding site" evidence="10">
    <location>
        <position position="181"/>
    </location>
    <ligand>
        <name>a divalent metal cation</name>
        <dbReference type="ChEBI" id="CHEBI:60240"/>
    </ligand>
</feature>
<gene>
    <name evidence="10 12" type="primary">rpe</name>
    <name evidence="12" type="ORF">CE91St30_15400</name>
</gene>
<sequence>MFEPVKIAPSILSADFMNMERDIAMIEEGGAGYVHVDVMDGHFVPNLTLGVPFVKQLKEVAEIPLDVHLMIANPLVQIPWFLEAGSDIVTVHLEALDAVAGEVEQAIGMIRDAGAKAAISIKPDTPTEALAPYIPLLDMVLVMSVYPGFSGQSYIEGSDARVAEVAAMAAAAGTRPLIEVDGGMGVKTAGSVAACGADVLVAGNAVFGALDPRAAIAEIARIADEARERALAAGEGGVRDRG</sequence>
<evidence type="ECO:0000256" key="10">
    <source>
        <dbReference type="HAMAP-Rule" id="MF_02227"/>
    </source>
</evidence>
<evidence type="ECO:0000256" key="11">
    <source>
        <dbReference type="PIRNR" id="PIRNR001461"/>
    </source>
</evidence>
<evidence type="ECO:0000256" key="7">
    <source>
        <dbReference type="ARBA" id="ARBA00013188"/>
    </source>
</evidence>
<organism evidence="12 13">
    <name type="scientific">Raoultibacter timonensis</name>
    <dbReference type="NCBI Taxonomy" id="1907662"/>
    <lineage>
        <taxon>Bacteria</taxon>
        <taxon>Bacillati</taxon>
        <taxon>Actinomycetota</taxon>
        <taxon>Coriobacteriia</taxon>
        <taxon>Eggerthellales</taxon>
        <taxon>Eggerthellaceae</taxon>
        <taxon>Raoultibacter</taxon>
    </lineage>
</organism>
<keyword evidence="10 11" id="KW-0119">Carbohydrate metabolism</keyword>
<dbReference type="Proteomes" id="UP001320544">
    <property type="component" value="Chromosome"/>
</dbReference>
<evidence type="ECO:0000256" key="4">
    <source>
        <dbReference type="ARBA" id="ARBA00001947"/>
    </source>
</evidence>
<evidence type="ECO:0000256" key="8">
    <source>
        <dbReference type="ARBA" id="ARBA00022723"/>
    </source>
</evidence>
<keyword evidence="13" id="KW-1185">Reference proteome</keyword>
<dbReference type="PIRSF" id="PIRSF001461">
    <property type="entry name" value="RPE"/>
    <property type="match status" value="1"/>
</dbReference>
<dbReference type="InterPro" id="IPR000056">
    <property type="entry name" value="Ribul_P_3_epim-like"/>
</dbReference>
<dbReference type="InterPro" id="IPR026019">
    <property type="entry name" value="Ribul_P_3_epim"/>
</dbReference>
<keyword evidence="8 10" id="KW-0479">Metal-binding</keyword>
<evidence type="ECO:0000256" key="5">
    <source>
        <dbReference type="ARBA" id="ARBA00001954"/>
    </source>
</evidence>
<dbReference type="PANTHER" id="PTHR11749">
    <property type="entry name" value="RIBULOSE-5-PHOSPHATE-3-EPIMERASE"/>
    <property type="match status" value="1"/>
</dbReference>
<dbReference type="CDD" id="cd00429">
    <property type="entry name" value="RPE"/>
    <property type="match status" value="1"/>
</dbReference>
<evidence type="ECO:0000256" key="6">
    <source>
        <dbReference type="ARBA" id="ARBA00009541"/>
    </source>
</evidence>
<comment type="cofactor">
    <cofactor evidence="3">
        <name>Co(2+)</name>
        <dbReference type="ChEBI" id="CHEBI:48828"/>
    </cofactor>
</comment>
<dbReference type="Gene3D" id="3.20.20.70">
    <property type="entry name" value="Aldolase class I"/>
    <property type="match status" value="1"/>
</dbReference>
<feature type="active site" description="Proton donor" evidence="10">
    <location>
        <position position="181"/>
    </location>
</feature>
<feature type="binding site" evidence="10">
    <location>
        <position position="68"/>
    </location>
    <ligand>
        <name>a divalent metal cation</name>
        <dbReference type="ChEBI" id="CHEBI:60240"/>
    </ligand>
</feature>
<feature type="active site" description="Proton acceptor" evidence="10">
    <location>
        <position position="37"/>
    </location>
</feature>
<reference evidence="12 13" key="1">
    <citation type="submission" date="2022-01" db="EMBL/GenBank/DDBJ databases">
        <title>Novel bile acid biosynthetic pathways are enriched in the microbiome of centenarians.</title>
        <authorList>
            <person name="Sato Y."/>
            <person name="Atarashi K."/>
            <person name="Plichta R.D."/>
            <person name="Arai Y."/>
            <person name="Sasajima S."/>
            <person name="Kearney M.S."/>
            <person name="Suda W."/>
            <person name="Takeshita K."/>
            <person name="Sasaki T."/>
            <person name="Okamoto S."/>
            <person name="Skelly N.A."/>
            <person name="Okamura Y."/>
            <person name="Vlamakis H."/>
            <person name="Li Y."/>
            <person name="Tanoue T."/>
            <person name="Takei H."/>
            <person name="Nittono H."/>
            <person name="Narushima S."/>
            <person name="Irie J."/>
            <person name="Itoh H."/>
            <person name="Moriya K."/>
            <person name="Sugiura Y."/>
            <person name="Suematsu M."/>
            <person name="Moritoki N."/>
            <person name="Shibata S."/>
            <person name="Littman R.D."/>
            <person name="Fischbach A.M."/>
            <person name="Uwamino Y."/>
            <person name="Inoue T."/>
            <person name="Honda A."/>
            <person name="Hattori M."/>
            <person name="Murai T."/>
            <person name="Xavier J.R."/>
            <person name="Hirose N."/>
            <person name="Honda K."/>
        </authorList>
    </citation>
    <scope>NUCLEOTIDE SEQUENCE [LARGE SCALE GENOMIC DNA]</scope>
    <source>
        <strain evidence="12 13">CE91-St30</strain>
    </source>
</reference>
<dbReference type="InterPro" id="IPR013785">
    <property type="entry name" value="Aldolase_TIM"/>
</dbReference>
<feature type="binding site" evidence="10">
    <location>
        <position position="68"/>
    </location>
    <ligand>
        <name>substrate</name>
    </ligand>
</feature>
<evidence type="ECO:0000256" key="1">
    <source>
        <dbReference type="ARBA" id="ARBA00001782"/>
    </source>
</evidence>
<dbReference type="Pfam" id="PF00834">
    <property type="entry name" value="Ribul_P_3_epim"/>
    <property type="match status" value="1"/>
</dbReference>
<comment type="catalytic activity">
    <reaction evidence="1 10 11">
        <text>D-ribulose 5-phosphate = D-xylulose 5-phosphate</text>
        <dbReference type="Rhea" id="RHEA:13677"/>
        <dbReference type="ChEBI" id="CHEBI:57737"/>
        <dbReference type="ChEBI" id="CHEBI:58121"/>
        <dbReference type="EC" id="5.1.3.1"/>
    </reaction>
</comment>
<comment type="cofactor">
    <cofactor evidence="10">
        <name>a divalent metal cation</name>
        <dbReference type="ChEBI" id="CHEBI:60240"/>
    </cofactor>
    <text evidence="10">Binds 1 divalent metal cation per subunit.</text>
</comment>
<evidence type="ECO:0000313" key="13">
    <source>
        <dbReference type="Proteomes" id="UP001320544"/>
    </source>
</evidence>
<comment type="caution">
    <text evidence="10">Lacks conserved residue(s) required for the propagation of feature annotation.</text>
</comment>
<feature type="binding site" evidence="10">
    <location>
        <position position="10"/>
    </location>
    <ligand>
        <name>substrate</name>
    </ligand>
</feature>
<proteinExistence type="inferred from homology"/>
<comment type="cofactor">
    <cofactor evidence="4">
        <name>Zn(2+)</name>
        <dbReference type="ChEBI" id="CHEBI:29105"/>
    </cofactor>
</comment>
<dbReference type="EMBL" id="AP025564">
    <property type="protein sequence ID" value="BDE96207.1"/>
    <property type="molecule type" value="Genomic_DNA"/>
</dbReference>
<comment type="cofactor">
    <cofactor evidence="5">
        <name>Fe(2+)</name>
        <dbReference type="ChEBI" id="CHEBI:29033"/>
    </cofactor>
</comment>
<dbReference type="NCBIfam" id="TIGR01163">
    <property type="entry name" value="rpe"/>
    <property type="match status" value="1"/>
</dbReference>
<dbReference type="RefSeq" id="WP_244412498.1">
    <property type="nucleotide sequence ID" value="NZ_AP025564.1"/>
</dbReference>
<keyword evidence="9 10" id="KW-0413">Isomerase</keyword>
<protein>
    <recommendedName>
        <fullName evidence="7 10">Ribulose-phosphate 3-epimerase</fullName>
        <ecNumber evidence="7 10">5.1.3.1</ecNumber>
    </recommendedName>
</protein>
<feature type="binding site" evidence="10">
    <location>
        <begin position="181"/>
        <end position="183"/>
    </location>
    <ligand>
        <name>substrate</name>
    </ligand>
</feature>
<feature type="binding site" evidence="10">
    <location>
        <position position="37"/>
    </location>
    <ligand>
        <name>a divalent metal cation</name>
        <dbReference type="ChEBI" id="CHEBI:60240"/>
    </ligand>
</feature>
<evidence type="ECO:0000313" key="12">
    <source>
        <dbReference type="EMBL" id="BDE96207.1"/>
    </source>
</evidence>
<comment type="cofactor">
    <cofactor evidence="2">
        <name>Mn(2+)</name>
        <dbReference type="ChEBI" id="CHEBI:29035"/>
    </cofactor>
</comment>
<evidence type="ECO:0000256" key="9">
    <source>
        <dbReference type="ARBA" id="ARBA00023235"/>
    </source>
</evidence>
<dbReference type="HAMAP" id="MF_02227">
    <property type="entry name" value="RPE"/>
    <property type="match status" value="1"/>
</dbReference>
<dbReference type="PROSITE" id="PS01085">
    <property type="entry name" value="RIBUL_P_3_EPIMER_1"/>
    <property type="match status" value="1"/>
</dbReference>
<comment type="similarity">
    <text evidence="6 10 11">Belongs to the ribulose-phosphate 3-epimerase family.</text>
</comment>
<dbReference type="NCBIfam" id="NF004076">
    <property type="entry name" value="PRK05581.1-4"/>
    <property type="match status" value="1"/>
</dbReference>